<evidence type="ECO:0000313" key="2">
    <source>
        <dbReference type="Proteomes" id="UP000593567"/>
    </source>
</evidence>
<dbReference type="InterPro" id="IPR051029">
    <property type="entry name" value="mRNA_Capping_Enz/RNA_Phosphat"/>
</dbReference>
<dbReference type="PANTHER" id="PTHR10367:SF9">
    <property type="entry name" value="DUAL-SPECIFICITY PHOSPHATASE 11 (RNA_RNP COMPLEX 1-INTERACTING)"/>
    <property type="match status" value="1"/>
</dbReference>
<dbReference type="PANTHER" id="PTHR10367">
    <property type="entry name" value="MRNA-CAPPING ENZYME"/>
    <property type="match status" value="1"/>
</dbReference>
<dbReference type="InterPro" id="IPR029021">
    <property type="entry name" value="Prot-tyrosine_phosphatase-like"/>
</dbReference>
<dbReference type="EMBL" id="VXIV02001847">
    <property type="protein sequence ID" value="KAF6029198.1"/>
    <property type="molecule type" value="Genomic_DNA"/>
</dbReference>
<reference evidence="1" key="1">
    <citation type="submission" date="2020-06" db="EMBL/GenBank/DDBJ databases">
        <title>Draft genome of Bugula neritina, a colonial animal packing powerful symbionts and potential medicines.</title>
        <authorList>
            <person name="Rayko M."/>
        </authorList>
    </citation>
    <scope>NUCLEOTIDE SEQUENCE [LARGE SCALE GENOMIC DNA]</scope>
    <source>
        <strain evidence="1">Kwan_BN1</strain>
    </source>
</reference>
<comment type="caution">
    <text evidence="1">The sequence shown here is derived from an EMBL/GenBank/DDBJ whole genome shotgun (WGS) entry which is preliminary data.</text>
</comment>
<evidence type="ECO:0000313" key="1">
    <source>
        <dbReference type="EMBL" id="KAF6029198.1"/>
    </source>
</evidence>
<proteinExistence type="predicted"/>
<dbReference type="OrthoDB" id="200924at2759"/>
<dbReference type="Gene3D" id="3.90.190.10">
    <property type="entry name" value="Protein tyrosine phosphatase superfamily"/>
    <property type="match status" value="1"/>
</dbReference>
<dbReference type="AlphaFoldDB" id="A0A7J7JV64"/>
<gene>
    <name evidence="1" type="ORF">EB796_012499</name>
</gene>
<organism evidence="1 2">
    <name type="scientific">Bugula neritina</name>
    <name type="common">Brown bryozoan</name>
    <name type="synonym">Sertularia neritina</name>
    <dbReference type="NCBI Taxonomy" id="10212"/>
    <lineage>
        <taxon>Eukaryota</taxon>
        <taxon>Metazoa</taxon>
        <taxon>Spiralia</taxon>
        <taxon>Lophotrochozoa</taxon>
        <taxon>Bryozoa</taxon>
        <taxon>Gymnolaemata</taxon>
        <taxon>Cheilostomatida</taxon>
        <taxon>Flustrina</taxon>
        <taxon>Buguloidea</taxon>
        <taxon>Bugulidae</taxon>
        <taxon>Bugula</taxon>
    </lineage>
</organism>
<keyword evidence="2" id="KW-1185">Reference proteome</keyword>
<name>A0A7J7JV64_BUGNE</name>
<protein>
    <submittedName>
        <fullName evidence="1">DUSP11</fullName>
    </submittedName>
</protein>
<dbReference type="GO" id="GO:0004651">
    <property type="term" value="F:polynucleotide 5'-phosphatase activity"/>
    <property type="evidence" value="ECO:0007669"/>
    <property type="project" value="TreeGrafter"/>
</dbReference>
<dbReference type="Proteomes" id="UP000593567">
    <property type="component" value="Unassembled WGS sequence"/>
</dbReference>
<accession>A0A7J7JV64</accession>
<dbReference type="SUPFAM" id="SSF52799">
    <property type="entry name" value="(Phosphotyrosine protein) phosphatases II"/>
    <property type="match status" value="1"/>
</dbReference>
<sequence>MGGIPKGWLDYSKVGKPMKADNLSVTFLAFKVPLKSQLTGSLEASEVFGPADLLTKCQDENIRLKLIIDLTFTSRYYQPSEFTKAGVKYLKIPIEGQIVPKKARFEK</sequence>